<sequence length="84" mass="9819">MKLIEVLQEDIAEAHADMFYNPLSLALNRQAGETWSVDVDDLLARHYLPQRQQLIYPLPRSARRFLRRFHQGKPASPFAFRLAL</sequence>
<evidence type="ECO:0000313" key="1">
    <source>
        <dbReference type="EMBL" id="KKK77969.1"/>
    </source>
</evidence>
<proteinExistence type="predicted"/>
<dbReference type="EMBL" id="LAZR01054704">
    <property type="protein sequence ID" value="KKK77969.1"/>
    <property type="molecule type" value="Genomic_DNA"/>
</dbReference>
<reference evidence="1" key="1">
    <citation type="journal article" date="2015" name="Nature">
        <title>Complex archaea that bridge the gap between prokaryotes and eukaryotes.</title>
        <authorList>
            <person name="Spang A."/>
            <person name="Saw J.H."/>
            <person name="Jorgensen S.L."/>
            <person name="Zaremba-Niedzwiedzka K."/>
            <person name="Martijn J."/>
            <person name="Lind A.E."/>
            <person name="van Eijk R."/>
            <person name="Schleper C."/>
            <person name="Guy L."/>
            <person name="Ettema T.J."/>
        </authorList>
    </citation>
    <scope>NUCLEOTIDE SEQUENCE</scope>
</reference>
<dbReference type="AlphaFoldDB" id="A0A0F9AHK2"/>
<comment type="caution">
    <text evidence="1">The sequence shown here is derived from an EMBL/GenBank/DDBJ whole genome shotgun (WGS) entry which is preliminary data.</text>
</comment>
<accession>A0A0F9AHK2</accession>
<name>A0A0F9AHK2_9ZZZZ</name>
<organism evidence="1">
    <name type="scientific">marine sediment metagenome</name>
    <dbReference type="NCBI Taxonomy" id="412755"/>
    <lineage>
        <taxon>unclassified sequences</taxon>
        <taxon>metagenomes</taxon>
        <taxon>ecological metagenomes</taxon>
    </lineage>
</organism>
<protein>
    <submittedName>
        <fullName evidence="1">Uncharacterized protein</fullName>
    </submittedName>
</protein>
<gene>
    <name evidence="1" type="ORF">LCGC14_2848270</name>
</gene>